<evidence type="ECO:0000256" key="6">
    <source>
        <dbReference type="ARBA" id="ARBA00022842"/>
    </source>
</evidence>
<dbReference type="CDD" id="cd02885">
    <property type="entry name" value="NUDIX_IPP_Isomerase"/>
    <property type="match status" value="1"/>
</dbReference>
<evidence type="ECO:0000256" key="2">
    <source>
        <dbReference type="ARBA" id="ARBA00007579"/>
    </source>
</evidence>
<dbReference type="InterPro" id="IPR056375">
    <property type="entry name" value="Idi_bact"/>
</dbReference>
<keyword evidence="9 13" id="KW-0413">Isomerase</keyword>
<dbReference type="EC" id="5.3.3.2" evidence="3 10"/>
<dbReference type="UniPathway" id="UPA00059">
    <property type="reaction ID" value="UER00104"/>
</dbReference>
<evidence type="ECO:0000256" key="9">
    <source>
        <dbReference type="ARBA" id="ARBA00023235"/>
    </source>
</evidence>
<dbReference type="Pfam" id="PF00293">
    <property type="entry name" value="NUDIX"/>
    <property type="match status" value="1"/>
</dbReference>
<dbReference type="NCBIfam" id="NF002995">
    <property type="entry name" value="PRK03759.1"/>
    <property type="match status" value="1"/>
</dbReference>
<dbReference type="SUPFAM" id="SSF55811">
    <property type="entry name" value="Nudix"/>
    <property type="match status" value="1"/>
</dbReference>
<dbReference type="InterPro" id="IPR000086">
    <property type="entry name" value="NUDIX_hydrolase_dom"/>
</dbReference>
<keyword evidence="14" id="KW-1185">Reference proteome</keyword>
<dbReference type="PANTHER" id="PTHR10885:SF0">
    <property type="entry name" value="ISOPENTENYL-DIPHOSPHATE DELTA-ISOMERASE"/>
    <property type="match status" value="1"/>
</dbReference>
<evidence type="ECO:0000259" key="12">
    <source>
        <dbReference type="PROSITE" id="PS51462"/>
    </source>
</evidence>
<comment type="pathway">
    <text evidence="1">Isoprenoid biosynthesis; dimethylallyl diphosphate biosynthesis; dimethylallyl diphosphate from isopentenyl diphosphate: step 1/1.</text>
</comment>
<dbReference type="InterPro" id="IPR011876">
    <property type="entry name" value="IsopentenylPP_isomerase_typ1"/>
</dbReference>
<dbReference type="NCBIfam" id="TIGR02150">
    <property type="entry name" value="IPP_isom_1"/>
    <property type="match status" value="1"/>
</dbReference>
<accession>A0A0P7C5Z6</accession>
<evidence type="ECO:0000256" key="5">
    <source>
        <dbReference type="ARBA" id="ARBA00022723"/>
    </source>
</evidence>
<organism evidence="13 14">
    <name type="scientific">Jiulongibacter sediminis</name>
    <dbReference type="NCBI Taxonomy" id="1605367"/>
    <lineage>
        <taxon>Bacteria</taxon>
        <taxon>Pseudomonadati</taxon>
        <taxon>Bacteroidota</taxon>
        <taxon>Cytophagia</taxon>
        <taxon>Cytophagales</taxon>
        <taxon>Leadbetterellaceae</taxon>
        <taxon>Jiulongibacter</taxon>
    </lineage>
</organism>
<dbReference type="InterPro" id="IPR015797">
    <property type="entry name" value="NUDIX_hydrolase-like_dom_sf"/>
</dbReference>
<evidence type="ECO:0000256" key="7">
    <source>
        <dbReference type="ARBA" id="ARBA00023211"/>
    </source>
</evidence>
<keyword evidence="4" id="KW-0963">Cytoplasm</keyword>
<name>A0A0P7C5Z6_9BACT</name>
<dbReference type="GO" id="GO:0004452">
    <property type="term" value="F:isopentenyl-diphosphate delta-isomerase activity"/>
    <property type="evidence" value="ECO:0007669"/>
    <property type="project" value="UniProtKB-UniRule"/>
</dbReference>
<keyword evidence="7" id="KW-0464">Manganese</keyword>
<dbReference type="PATRIC" id="fig|1605367.3.peg.3245"/>
<dbReference type="PIRSF" id="PIRSF018427">
    <property type="entry name" value="Isopntndiph_ism"/>
    <property type="match status" value="1"/>
</dbReference>
<dbReference type="GO" id="GO:0046872">
    <property type="term" value="F:metal ion binding"/>
    <property type="evidence" value="ECO:0007669"/>
    <property type="project" value="UniProtKB-KW"/>
</dbReference>
<dbReference type="RefSeq" id="WP_055147053.1">
    <property type="nucleotide sequence ID" value="NZ_JXSZ01000006.1"/>
</dbReference>
<evidence type="ECO:0000256" key="8">
    <source>
        <dbReference type="ARBA" id="ARBA00023229"/>
    </source>
</evidence>
<keyword evidence="8" id="KW-0414">Isoprene biosynthesis</keyword>
<evidence type="ECO:0000256" key="11">
    <source>
        <dbReference type="PIRSR" id="PIRSR018427-1"/>
    </source>
</evidence>
<keyword evidence="5" id="KW-0479">Metal-binding</keyword>
<dbReference type="AlphaFoldDB" id="A0A0P7C5Z6"/>
<dbReference type="Gene3D" id="3.90.79.10">
    <property type="entry name" value="Nucleoside Triphosphate Pyrophosphohydrolase"/>
    <property type="match status" value="1"/>
</dbReference>
<sequence>MENLPTKTDIIITLVNEKDEIIGHDEKIKVHREGTLHRAFSVLIFNEAGKMLIHQRALHKYHSPGLWTNACCGHPNKDEKIEDAAFRRLGEEMGFRCPLSYQFTFHYRAEFDNGLTENEIDHVFFGEYNQTFEVNPKEVADYRWASVESIKKEVGKNPDNFTVWFKEILGRI</sequence>
<dbReference type="GO" id="GO:0050992">
    <property type="term" value="P:dimethylallyl diphosphate biosynthetic process"/>
    <property type="evidence" value="ECO:0007669"/>
    <property type="project" value="UniProtKB-UniPathway"/>
</dbReference>
<feature type="active site" evidence="11">
    <location>
        <position position="119"/>
    </location>
</feature>
<comment type="similarity">
    <text evidence="2">Belongs to the IPP isomerase type 1 family.</text>
</comment>
<dbReference type="EMBL" id="LGTQ01000006">
    <property type="protein sequence ID" value="KPM48766.1"/>
    <property type="molecule type" value="Genomic_DNA"/>
</dbReference>
<dbReference type="Proteomes" id="UP000050454">
    <property type="component" value="Unassembled WGS sequence"/>
</dbReference>
<comment type="caution">
    <text evidence="13">The sequence shown here is derived from an EMBL/GenBank/DDBJ whole genome shotgun (WGS) entry which is preliminary data.</text>
</comment>
<evidence type="ECO:0000313" key="13">
    <source>
        <dbReference type="EMBL" id="KPM48766.1"/>
    </source>
</evidence>
<proteinExistence type="inferred from homology"/>
<dbReference type="HAMAP" id="MF_00202">
    <property type="entry name" value="Idi"/>
    <property type="match status" value="1"/>
</dbReference>
<gene>
    <name evidence="13" type="ORF">AFM12_09300</name>
</gene>
<evidence type="ECO:0000256" key="4">
    <source>
        <dbReference type="ARBA" id="ARBA00022490"/>
    </source>
</evidence>
<dbReference type="PANTHER" id="PTHR10885">
    <property type="entry name" value="ISOPENTENYL-DIPHOSPHATE DELTA-ISOMERASE"/>
    <property type="match status" value="1"/>
</dbReference>
<dbReference type="STRING" id="1605367.AFM12_09300"/>
<evidence type="ECO:0000256" key="10">
    <source>
        <dbReference type="NCBIfam" id="TIGR02150"/>
    </source>
</evidence>
<evidence type="ECO:0000256" key="1">
    <source>
        <dbReference type="ARBA" id="ARBA00004826"/>
    </source>
</evidence>
<reference evidence="13 14" key="1">
    <citation type="submission" date="2015-07" db="EMBL/GenBank/DDBJ databases">
        <title>The draft genome sequence of Leadbetterella sp. JN14-9.</title>
        <authorList>
            <person name="Liu Y."/>
            <person name="Du J."/>
            <person name="Shao Z."/>
        </authorList>
    </citation>
    <scope>NUCLEOTIDE SEQUENCE [LARGE SCALE GENOMIC DNA]</scope>
    <source>
        <strain evidence="13 14">JN14-9</strain>
    </source>
</reference>
<keyword evidence="6" id="KW-0460">Magnesium</keyword>
<feature type="active site" evidence="11">
    <location>
        <position position="72"/>
    </location>
</feature>
<dbReference type="GO" id="GO:0009240">
    <property type="term" value="P:isopentenyl diphosphate biosynthetic process"/>
    <property type="evidence" value="ECO:0007669"/>
    <property type="project" value="TreeGrafter"/>
</dbReference>
<evidence type="ECO:0000256" key="3">
    <source>
        <dbReference type="ARBA" id="ARBA00012057"/>
    </source>
</evidence>
<evidence type="ECO:0000313" key="14">
    <source>
        <dbReference type="Proteomes" id="UP000050454"/>
    </source>
</evidence>
<dbReference type="GO" id="GO:0005737">
    <property type="term" value="C:cytoplasm"/>
    <property type="evidence" value="ECO:0007669"/>
    <property type="project" value="TreeGrafter"/>
</dbReference>
<dbReference type="PROSITE" id="PS51462">
    <property type="entry name" value="NUDIX"/>
    <property type="match status" value="1"/>
</dbReference>
<protein>
    <recommendedName>
        <fullName evidence="3 10">Isopentenyl-diphosphate delta-isomerase</fullName>
        <ecNumber evidence="3 10">5.3.3.2</ecNumber>
    </recommendedName>
</protein>
<feature type="domain" description="Nudix hydrolase" evidence="12">
    <location>
        <begin position="35"/>
        <end position="167"/>
    </location>
</feature>